<reference evidence="2 3" key="1">
    <citation type="journal article" date="2022" name="Cell">
        <title>Repeat-based holocentromeres influence genome architecture and karyotype evolution.</title>
        <authorList>
            <person name="Hofstatter P.G."/>
            <person name="Thangavel G."/>
            <person name="Lux T."/>
            <person name="Neumann P."/>
            <person name="Vondrak T."/>
            <person name="Novak P."/>
            <person name="Zhang M."/>
            <person name="Costa L."/>
            <person name="Castellani M."/>
            <person name="Scott A."/>
            <person name="Toegelov H."/>
            <person name="Fuchs J."/>
            <person name="Mata-Sucre Y."/>
            <person name="Dias Y."/>
            <person name="Vanzela A.L.L."/>
            <person name="Huettel B."/>
            <person name="Almeida C.C.S."/>
            <person name="Simkova H."/>
            <person name="Souza G."/>
            <person name="Pedrosa-Harand A."/>
            <person name="Macas J."/>
            <person name="Mayer K.F.X."/>
            <person name="Houben A."/>
            <person name="Marques A."/>
        </authorList>
    </citation>
    <scope>NUCLEOTIDE SEQUENCE [LARGE SCALE GENOMIC DNA]</scope>
    <source>
        <strain evidence="2">RhyTen1mFocal</strain>
    </source>
</reference>
<accession>A0AAD6ELG0</accession>
<dbReference type="InterPro" id="IPR021099">
    <property type="entry name" value="PORR_domain"/>
</dbReference>
<evidence type="ECO:0000259" key="1">
    <source>
        <dbReference type="Pfam" id="PF11955"/>
    </source>
</evidence>
<dbReference type="AlphaFoldDB" id="A0AAD6ELG0"/>
<dbReference type="PANTHER" id="PTHR31476:SF8">
    <property type="entry name" value="EXPRESSED PROTEIN"/>
    <property type="match status" value="1"/>
</dbReference>
<comment type="caution">
    <text evidence="2">The sequence shown here is derived from an EMBL/GenBank/DDBJ whole genome shotgun (WGS) entry which is preliminary data.</text>
</comment>
<keyword evidence="3" id="KW-1185">Reference proteome</keyword>
<gene>
    <name evidence="2" type="ORF">LUZ61_017908</name>
</gene>
<proteinExistence type="predicted"/>
<evidence type="ECO:0000313" key="3">
    <source>
        <dbReference type="Proteomes" id="UP001210211"/>
    </source>
</evidence>
<dbReference type="InterPro" id="IPR045040">
    <property type="entry name" value="PORR_fam"/>
</dbReference>
<dbReference type="Pfam" id="PF11955">
    <property type="entry name" value="PORR"/>
    <property type="match status" value="1"/>
</dbReference>
<name>A0AAD6ELG0_9POAL</name>
<evidence type="ECO:0000313" key="2">
    <source>
        <dbReference type="EMBL" id="KAJ3688744.1"/>
    </source>
</evidence>
<dbReference type="PANTHER" id="PTHR31476">
    <property type="entry name" value="PROTEIN WHAT'S THIS FACTOR 1 HOMOLOG, CHLOROPLASTIC"/>
    <property type="match status" value="1"/>
</dbReference>
<dbReference type="EMBL" id="JAMRDG010000002">
    <property type="protein sequence ID" value="KAJ3688744.1"/>
    <property type="molecule type" value="Genomic_DNA"/>
</dbReference>
<protein>
    <recommendedName>
        <fullName evidence="1">PORR domain-containing protein</fullName>
    </recommendedName>
</protein>
<dbReference type="GO" id="GO:0003723">
    <property type="term" value="F:RNA binding"/>
    <property type="evidence" value="ECO:0007669"/>
    <property type="project" value="InterPro"/>
</dbReference>
<dbReference type="Proteomes" id="UP001210211">
    <property type="component" value="Unassembled WGS sequence"/>
</dbReference>
<organism evidence="2 3">
    <name type="scientific">Rhynchospora tenuis</name>
    <dbReference type="NCBI Taxonomy" id="198213"/>
    <lineage>
        <taxon>Eukaryota</taxon>
        <taxon>Viridiplantae</taxon>
        <taxon>Streptophyta</taxon>
        <taxon>Embryophyta</taxon>
        <taxon>Tracheophyta</taxon>
        <taxon>Spermatophyta</taxon>
        <taxon>Magnoliopsida</taxon>
        <taxon>Liliopsida</taxon>
        <taxon>Poales</taxon>
        <taxon>Cyperaceae</taxon>
        <taxon>Cyperoideae</taxon>
        <taxon>Rhynchosporeae</taxon>
        <taxon>Rhynchospora</taxon>
    </lineage>
</organism>
<feature type="domain" description="PORR" evidence="1">
    <location>
        <begin position="58"/>
        <end position="385"/>
    </location>
</feature>
<sequence length="442" mass="52066">MACKGILSRLKPMTRTHFQSDSKSMLQHLTSSYQHLFLATQIRHMTRHRRVKDRSKKKRIHDLEIATERYKVVAKVLAIIEILKKEQEQVMPLRQLEKYRQQINLSKPYKVADFIRKSPKLFEIHKDTRGALWCGLTSEAEELMEEETKLLEQNNEKTVEYVTRLLMMSVEKKLPVDKIAHFRRDMGLPDNFRTEWVHMFPEHFKLVHVWDTDFLELVSWNPNWAVTELEKKSMTTKDNLAICSPSELCLPFPMKFPPDYKRVSQYKGQIENFQKMAYLSPYADAKGLTPGTREFDKRTVAIIHEILSFTLEKRLVTDHLTHFRRELVMPQKLMRILLKHFGVFYVSERGKRFSVFLNEAYNGSELVDKVPLVLWREKVLQLTGYRGRMKKIIDSDTHAHDDAYDDAVFMDDGDEEMSNPFNEDDPEMDVATLHIQTDIASK</sequence>